<organism evidence="1">
    <name type="scientific">uncultured Caudovirales phage</name>
    <dbReference type="NCBI Taxonomy" id="2100421"/>
    <lineage>
        <taxon>Viruses</taxon>
        <taxon>Duplodnaviria</taxon>
        <taxon>Heunggongvirae</taxon>
        <taxon>Uroviricota</taxon>
        <taxon>Caudoviricetes</taxon>
        <taxon>Peduoviridae</taxon>
        <taxon>Maltschvirus</taxon>
        <taxon>Maltschvirus maltsch</taxon>
    </lineage>
</organism>
<reference evidence="1" key="1">
    <citation type="submission" date="2020-05" db="EMBL/GenBank/DDBJ databases">
        <authorList>
            <person name="Chiriac C."/>
            <person name="Salcher M."/>
            <person name="Ghai R."/>
            <person name="Kavagutti S V."/>
        </authorList>
    </citation>
    <scope>NUCLEOTIDE SEQUENCE</scope>
</reference>
<name>A0A6J5RTT3_9CAUD</name>
<accession>A0A6J5RTT3</accession>
<proteinExistence type="predicted"/>
<protein>
    <submittedName>
        <fullName evidence="1">Uncharacterized protein</fullName>
    </submittedName>
</protein>
<dbReference type="EMBL" id="LR797276">
    <property type="protein sequence ID" value="CAB4199352.1"/>
    <property type="molecule type" value="Genomic_DNA"/>
</dbReference>
<gene>
    <name evidence="1" type="ORF">UFOVP1326_39</name>
</gene>
<evidence type="ECO:0000313" key="1">
    <source>
        <dbReference type="EMBL" id="CAB4199352.1"/>
    </source>
</evidence>
<sequence length="141" mass="14514">MADAVVATLIAETKDTLEFHLTCISDATGEAAVAKIVKASYLADKASDGVARAAPLALDILSCRWAVQGFSSVKLLWDHTTDDVAMVLSGSGFQDFTTTGGKAAKCDPRSAGGTGDLLLTSTGASATATYDISIVVRKSKV</sequence>